<dbReference type="Pfam" id="PF01370">
    <property type="entry name" value="Epimerase"/>
    <property type="match status" value="1"/>
</dbReference>
<dbReference type="InterPro" id="IPR036291">
    <property type="entry name" value="NAD(P)-bd_dom_sf"/>
</dbReference>
<evidence type="ECO:0000313" key="4">
    <source>
        <dbReference type="Proteomes" id="UP000253410"/>
    </source>
</evidence>
<accession>A0A365XNX3</accession>
<dbReference type="PANTHER" id="PTHR43000">
    <property type="entry name" value="DTDP-D-GLUCOSE 4,6-DEHYDRATASE-RELATED"/>
    <property type="match status" value="1"/>
</dbReference>
<reference evidence="3 4" key="1">
    <citation type="submission" date="2018-05" db="EMBL/GenBank/DDBJ databases">
        <title>Chitinophaga sp. K3CV102501T nov., isolated from isolated from a monsoon evergreen broad-leaved forest soil.</title>
        <authorList>
            <person name="Lv Y."/>
        </authorList>
    </citation>
    <scope>NUCLEOTIDE SEQUENCE [LARGE SCALE GENOMIC DNA]</scope>
    <source>
        <strain evidence="3 4">GDMCC 1.1325</strain>
    </source>
</reference>
<comment type="similarity">
    <text evidence="1">Belongs to the NAD(P)-dependent epimerase/dehydratase family.</text>
</comment>
<dbReference type="Proteomes" id="UP000253410">
    <property type="component" value="Unassembled WGS sequence"/>
</dbReference>
<comment type="caution">
    <text evidence="3">The sequence shown here is derived from an EMBL/GenBank/DDBJ whole genome shotgun (WGS) entry which is preliminary data.</text>
</comment>
<name>A0A365XNX3_9BACT</name>
<dbReference type="SUPFAM" id="SSF51735">
    <property type="entry name" value="NAD(P)-binding Rossmann-fold domains"/>
    <property type="match status" value="1"/>
</dbReference>
<organism evidence="3 4">
    <name type="scientific">Chitinophaga flava</name>
    <dbReference type="NCBI Taxonomy" id="2259036"/>
    <lineage>
        <taxon>Bacteria</taxon>
        <taxon>Pseudomonadati</taxon>
        <taxon>Bacteroidota</taxon>
        <taxon>Chitinophagia</taxon>
        <taxon>Chitinophagales</taxon>
        <taxon>Chitinophagaceae</taxon>
        <taxon>Chitinophaga</taxon>
    </lineage>
</organism>
<evidence type="ECO:0000256" key="1">
    <source>
        <dbReference type="ARBA" id="ARBA00007637"/>
    </source>
</evidence>
<gene>
    <name evidence="3" type="ORF">DF182_31210</name>
</gene>
<keyword evidence="4" id="KW-1185">Reference proteome</keyword>
<feature type="domain" description="NAD-dependent epimerase/dehydratase" evidence="2">
    <location>
        <begin position="7"/>
        <end position="240"/>
    </location>
</feature>
<dbReference type="Gene3D" id="3.40.50.720">
    <property type="entry name" value="NAD(P)-binding Rossmann-like Domain"/>
    <property type="match status" value="1"/>
</dbReference>
<dbReference type="Gene3D" id="3.90.25.10">
    <property type="entry name" value="UDP-galactose 4-epimerase, domain 1"/>
    <property type="match status" value="1"/>
</dbReference>
<dbReference type="InterPro" id="IPR001509">
    <property type="entry name" value="Epimerase_deHydtase"/>
</dbReference>
<protein>
    <submittedName>
        <fullName evidence="3">UDP-glucose 4-epimerase</fullName>
    </submittedName>
</protein>
<sequence>MSTIRSLVTGGAGFIGSHVVKHCLALGHEVVVLDDLSGGFEDHIPEGAVFVQGSVYDEQLVASLFEEYRFTYVYHLAAYAAEGLSHFIRRFNYNNNLVGSINLINESIKHKVKCFVFTSSIAVYGAGQLPMREDMVPMPEDPYGVSKYAVELDLKAAHEMFGLNYVVFRPHNVYGENQNIGDKYRNVIGIFMNQIMQGQQLTIFGDGEQTRAFSYIDDVAIPIANSVDIPASYNQIFNIGADKPYTVNELAKVVGDCFGVTPDIKYLQARNEVMHAYSDHTKAHSVFGDGSGVSLQEGIKRMAAWAQKVGARKSKEFENIEIYEKLPQGWERKPEGASTTTA</sequence>
<dbReference type="AlphaFoldDB" id="A0A365XNX3"/>
<evidence type="ECO:0000313" key="3">
    <source>
        <dbReference type="EMBL" id="RBL88007.1"/>
    </source>
</evidence>
<evidence type="ECO:0000259" key="2">
    <source>
        <dbReference type="Pfam" id="PF01370"/>
    </source>
</evidence>
<dbReference type="RefSeq" id="WP_113619834.1">
    <property type="nucleotide sequence ID" value="NZ_QFFJ01000003.1"/>
</dbReference>
<dbReference type="EMBL" id="QFFJ01000003">
    <property type="protein sequence ID" value="RBL88007.1"/>
    <property type="molecule type" value="Genomic_DNA"/>
</dbReference>
<proteinExistence type="inferred from homology"/>
<dbReference type="OrthoDB" id="9811743at2"/>